<sequence>NATFVYSIQSLIKKYLTYERLISMVNLELVGCRKSNIEEKSNVLRLIGVQQRSRLLKPKMFQVMN</sequence>
<dbReference type="EMBL" id="AFWF01000290">
    <property type="protein sequence ID" value="EGU31536.1"/>
    <property type="molecule type" value="Genomic_DNA"/>
</dbReference>
<proteinExistence type="predicted"/>
<evidence type="ECO:0000313" key="2">
    <source>
        <dbReference type="Proteomes" id="UP000004605"/>
    </source>
</evidence>
<accession>F9S7C2</accession>
<comment type="caution">
    <text evidence="1">The sequence shown here is derived from an EMBL/GenBank/DDBJ whole genome shotgun (WGS) entry which is preliminary data.</text>
</comment>
<reference evidence="1 2" key="1">
    <citation type="journal article" date="2012" name="Int. J. Syst. Evol. Microbiol.">
        <title>Vibrio caribbeanicus sp. nov., isolated from the marine sponge Scleritoderma cyanea.</title>
        <authorList>
            <person name="Hoffmann M."/>
            <person name="Monday S.R."/>
            <person name="Allard M.W."/>
            <person name="Strain E.A."/>
            <person name="Whittaker P."/>
            <person name="Naum M."/>
            <person name="McCarthy P.J."/>
            <person name="Lopez J.V."/>
            <person name="Fischer M."/>
            <person name="Brown E.W."/>
        </authorList>
    </citation>
    <scope>NUCLEOTIDE SEQUENCE [LARGE SCALE GENOMIC DNA]</scope>
    <source>
        <strain evidence="1 2">ATCC 700023</strain>
    </source>
</reference>
<organism evidence="1 2">
    <name type="scientific">Vibrio ichthyoenteri ATCC 700023</name>
    <dbReference type="NCBI Taxonomy" id="870968"/>
    <lineage>
        <taxon>Bacteria</taxon>
        <taxon>Pseudomonadati</taxon>
        <taxon>Pseudomonadota</taxon>
        <taxon>Gammaproteobacteria</taxon>
        <taxon>Vibrionales</taxon>
        <taxon>Vibrionaceae</taxon>
        <taxon>Vibrio</taxon>
    </lineage>
</organism>
<gene>
    <name evidence="1" type="ORF">VII00023_09359</name>
</gene>
<keyword evidence="2" id="KW-1185">Reference proteome</keyword>
<feature type="non-terminal residue" evidence="1">
    <location>
        <position position="1"/>
    </location>
</feature>
<evidence type="ECO:0000313" key="1">
    <source>
        <dbReference type="EMBL" id="EGU31536.1"/>
    </source>
</evidence>
<dbReference type="Proteomes" id="UP000004605">
    <property type="component" value="Unassembled WGS sequence"/>
</dbReference>
<name>F9S7C2_9VIBR</name>
<dbReference type="AlphaFoldDB" id="F9S7C2"/>
<protein>
    <submittedName>
        <fullName evidence="1">Uncharacterized protein</fullName>
    </submittedName>
</protein>